<dbReference type="AlphaFoldDB" id="A0A1V9G7Q4"/>
<reference evidence="2" key="1">
    <citation type="submission" date="2016-04" db="EMBL/GenBank/DDBJ databases">
        <authorList>
            <person name="Chen L."/>
            <person name="Zhuang W."/>
            <person name="Wang G."/>
        </authorList>
    </citation>
    <scope>NUCLEOTIDE SEQUENCE [LARGE SCALE GENOMIC DNA]</scope>
    <source>
        <strain evidence="2">208</strain>
    </source>
</reference>
<evidence type="ECO:0000313" key="1">
    <source>
        <dbReference type="EMBL" id="OQP66681.1"/>
    </source>
</evidence>
<protein>
    <submittedName>
        <fullName evidence="1">Uncharacterized protein</fullName>
    </submittedName>
</protein>
<comment type="caution">
    <text evidence="1">The sequence shown here is derived from an EMBL/GenBank/DDBJ whole genome shotgun (WGS) entry which is preliminary data.</text>
</comment>
<evidence type="ECO:0000313" key="2">
    <source>
        <dbReference type="Proteomes" id="UP000192276"/>
    </source>
</evidence>
<dbReference type="EMBL" id="LWBP01000045">
    <property type="protein sequence ID" value="OQP66681.1"/>
    <property type="molecule type" value="Genomic_DNA"/>
</dbReference>
<sequence length="63" mass="7318">MNQLAMGNRQLAKNTRQFTKWLPALRTGNRYPIPASPAIRNCELRTKNWQPVPNTSEPRNKEL</sequence>
<keyword evidence="2" id="KW-1185">Reference proteome</keyword>
<organism evidence="1 2">
    <name type="scientific">Niastella populi</name>
    <dbReference type="NCBI Taxonomy" id="550983"/>
    <lineage>
        <taxon>Bacteria</taxon>
        <taxon>Pseudomonadati</taxon>
        <taxon>Bacteroidota</taxon>
        <taxon>Chitinophagia</taxon>
        <taxon>Chitinophagales</taxon>
        <taxon>Chitinophagaceae</taxon>
        <taxon>Niastella</taxon>
    </lineage>
</organism>
<accession>A0A1V9G7Q4</accession>
<dbReference type="STRING" id="550983.A4R26_12960"/>
<proteinExistence type="predicted"/>
<name>A0A1V9G7Q4_9BACT</name>
<dbReference type="Proteomes" id="UP000192276">
    <property type="component" value="Unassembled WGS sequence"/>
</dbReference>
<gene>
    <name evidence="1" type="ORF">A4R26_12960</name>
</gene>